<evidence type="ECO:0000313" key="8">
    <source>
        <dbReference type="Proteomes" id="UP000627538"/>
    </source>
</evidence>
<dbReference type="InterPro" id="IPR015422">
    <property type="entry name" value="PyrdxlP-dep_Trfase_small"/>
</dbReference>
<dbReference type="PANTHER" id="PTHR43525:SF1">
    <property type="entry name" value="PROTEIN MALY"/>
    <property type="match status" value="1"/>
</dbReference>
<evidence type="ECO:0000256" key="3">
    <source>
        <dbReference type="ARBA" id="ARBA00022898"/>
    </source>
</evidence>
<comment type="cofactor">
    <cofactor evidence="1">
        <name>pyridoxal 5'-phosphate</name>
        <dbReference type="ChEBI" id="CHEBI:597326"/>
    </cofactor>
</comment>
<keyword evidence="3" id="KW-0663">Pyridoxal phosphate</keyword>
<keyword evidence="7" id="KW-0032">Aminotransferase</keyword>
<dbReference type="EMBL" id="JACRUO010000001">
    <property type="protein sequence ID" value="MBD3688903.1"/>
    <property type="molecule type" value="Genomic_DNA"/>
</dbReference>
<evidence type="ECO:0000313" key="7">
    <source>
        <dbReference type="EMBL" id="MBD3688903.1"/>
    </source>
</evidence>
<keyword evidence="7" id="KW-0808">Transferase</keyword>
<dbReference type="Proteomes" id="UP000627538">
    <property type="component" value="Unassembled WGS sequence"/>
</dbReference>
<dbReference type="PANTHER" id="PTHR43525">
    <property type="entry name" value="PROTEIN MALY"/>
    <property type="match status" value="1"/>
</dbReference>
<evidence type="ECO:0000259" key="6">
    <source>
        <dbReference type="Pfam" id="PF00155"/>
    </source>
</evidence>
<dbReference type="Gene3D" id="3.40.640.10">
    <property type="entry name" value="Type I PLP-dependent aspartate aminotransferase-like (Major domain)"/>
    <property type="match status" value="1"/>
</dbReference>
<feature type="domain" description="Aminotransferase class I/classII large" evidence="6">
    <location>
        <begin position="41"/>
        <end position="379"/>
    </location>
</feature>
<evidence type="ECO:0000256" key="5">
    <source>
        <dbReference type="ARBA" id="ARBA00037974"/>
    </source>
</evidence>
<protein>
    <recommendedName>
        <fullName evidence="2">cysteine-S-conjugate beta-lyase</fullName>
        <ecNumber evidence="2">4.4.1.13</ecNumber>
    </recommendedName>
</protein>
<dbReference type="Pfam" id="PF00155">
    <property type="entry name" value="Aminotran_1_2"/>
    <property type="match status" value="1"/>
</dbReference>
<dbReference type="Gene3D" id="3.90.1150.10">
    <property type="entry name" value="Aspartate Aminotransferase, domain 1"/>
    <property type="match status" value="1"/>
</dbReference>
<dbReference type="SUPFAM" id="SSF53383">
    <property type="entry name" value="PLP-dependent transferases"/>
    <property type="match status" value="1"/>
</dbReference>
<comment type="caution">
    <text evidence="7">The sequence shown here is derived from an EMBL/GenBank/DDBJ whole genome shotgun (WGS) entry which is preliminary data.</text>
</comment>
<name>A0A8I0G9X4_9ACTO</name>
<dbReference type="CDD" id="cd00609">
    <property type="entry name" value="AAT_like"/>
    <property type="match status" value="1"/>
</dbReference>
<evidence type="ECO:0000256" key="2">
    <source>
        <dbReference type="ARBA" id="ARBA00012224"/>
    </source>
</evidence>
<dbReference type="InterPro" id="IPR015424">
    <property type="entry name" value="PyrdxlP-dep_Trfase"/>
</dbReference>
<keyword evidence="8" id="KW-1185">Reference proteome</keyword>
<evidence type="ECO:0000256" key="4">
    <source>
        <dbReference type="ARBA" id="ARBA00023239"/>
    </source>
</evidence>
<reference evidence="7 8" key="1">
    <citation type="submission" date="2020-08" db="EMBL/GenBank/DDBJ databases">
        <title>Winkia gen. nov., sp. nov., isolated from faeces of the Anser albifrons in China.</title>
        <authorList>
            <person name="Liu Q."/>
        </authorList>
    </citation>
    <scope>NUCLEOTIDE SEQUENCE [LARGE SCALE GENOMIC DNA]</scope>
    <source>
        <strain evidence="7 8">C62</strain>
    </source>
</reference>
<dbReference type="RefSeq" id="WP_191070995.1">
    <property type="nucleotide sequence ID" value="NZ_CP060506.1"/>
</dbReference>
<keyword evidence="4" id="KW-0456">Lyase</keyword>
<gene>
    <name evidence="7" type="ORF">H8R10_01450</name>
</gene>
<dbReference type="InterPro" id="IPR004839">
    <property type="entry name" value="Aminotransferase_I/II_large"/>
</dbReference>
<dbReference type="GO" id="GO:0030170">
    <property type="term" value="F:pyridoxal phosphate binding"/>
    <property type="evidence" value="ECO:0007669"/>
    <property type="project" value="InterPro"/>
</dbReference>
<dbReference type="GO" id="GO:0047804">
    <property type="term" value="F:cysteine-S-conjugate beta-lyase activity"/>
    <property type="evidence" value="ECO:0007669"/>
    <property type="project" value="UniProtKB-EC"/>
</dbReference>
<dbReference type="AlphaFoldDB" id="A0A8I0G9X4"/>
<comment type="similarity">
    <text evidence="5">Belongs to the class-II pyridoxal-phosphate-dependent aminotransferase family. MalY/PatB cystathionine beta-lyase subfamily.</text>
</comment>
<accession>A0A8I0G9X4</accession>
<proteinExistence type="inferred from homology"/>
<dbReference type="GO" id="GO:0008483">
    <property type="term" value="F:transaminase activity"/>
    <property type="evidence" value="ECO:0007669"/>
    <property type="project" value="UniProtKB-KW"/>
</dbReference>
<sequence length="399" mass="42750">MTPTDNPADLVATWDRLTVTDMYARGGCKWSQRHPDTGEVVLGAGVAEHDLGLPAAVRVALHRLVEDGTLGYPPPGLADAAIEAFCGFAATRYGWTVAPEAVTLTGDVLSILRAQILTVTNPGDAIVVPTPAYWVFRTIPEKLDRRLVEVPSLRQGGRWVLDTDRIAREVDAGARLVILCNPWNPTGRVLSHPELEAFADATVARGAWVFADEIHAPLTLPGHTHVPFTTIDRDVAGRTVVAMAASKAFNTPGLRCAQAIIEDRDVAALMSDPLARYAGGASTPGIVATERVYAEGVMWLDAACRYIDDVMSEVRDSIGDDSGIVMDVPEATYISLWDCRDTARADAPFAAALDHGVMGNDGAGVGRGYESYLRLNFGTGRAPARDIAARVIEALTESH</sequence>
<dbReference type="InterPro" id="IPR051798">
    <property type="entry name" value="Class-II_PLP-Dep_Aminotrans"/>
</dbReference>
<organism evidence="7 8">
    <name type="scientific">Nanchangia anserum</name>
    <dbReference type="NCBI Taxonomy" id="2692125"/>
    <lineage>
        <taxon>Bacteria</taxon>
        <taxon>Bacillati</taxon>
        <taxon>Actinomycetota</taxon>
        <taxon>Actinomycetes</taxon>
        <taxon>Actinomycetales</taxon>
        <taxon>Actinomycetaceae</taxon>
        <taxon>Nanchangia</taxon>
    </lineage>
</organism>
<evidence type="ECO:0000256" key="1">
    <source>
        <dbReference type="ARBA" id="ARBA00001933"/>
    </source>
</evidence>
<dbReference type="InterPro" id="IPR015421">
    <property type="entry name" value="PyrdxlP-dep_Trfase_major"/>
</dbReference>
<dbReference type="EC" id="4.4.1.13" evidence="2"/>